<name>A0A8K1CPX9_PYTOL</name>
<evidence type="ECO:0000313" key="3">
    <source>
        <dbReference type="Proteomes" id="UP000794436"/>
    </source>
</evidence>
<sequence length="350" mass="39725">MELFTASPRRLNESSPSESSNEDVPAQEPVRGLKVPTYYVRKNEITALQEEAAVLSKKKKRLMVEKGVDLVDIAPSLYENAVLRNTLQATSWAVGEAQSALSSHALNQVFNPLETYIHLAIDQDSRHHTLRSLRGEKLHKGLDFLANRTRFLDLRLSQDQTQSLTNPNGDIMSETLVVLPFPDHTDVKYVYESLLRVMSDLEFNLWERLGLVSVSDIEELPDGSASQSRYFTTLTPGVDFEKNTIKFKHFEDQPSVLSSPYGIIVEDFVDEDELYPYNPANRLRMDLTAATVVCLSDPTTVSVVRWYCGRFHRPQWHLPASVVDSLRSLMQRCGETSQRALREHLEASSR</sequence>
<accession>A0A8K1CPX9</accession>
<dbReference type="AlphaFoldDB" id="A0A8K1CPX9"/>
<dbReference type="Proteomes" id="UP000794436">
    <property type="component" value="Unassembled WGS sequence"/>
</dbReference>
<proteinExistence type="predicted"/>
<organism evidence="2 3">
    <name type="scientific">Pythium oligandrum</name>
    <name type="common">Mycoparasitic fungus</name>
    <dbReference type="NCBI Taxonomy" id="41045"/>
    <lineage>
        <taxon>Eukaryota</taxon>
        <taxon>Sar</taxon>
        <taxon>Stramenopiles</taxon>
        <taxon>Oomycota</taxon>
        <taxon>Peronosporomycetes</taxon>
        <taxon>Pythiales</taxon>
        <taxon>Pythiaceae</taxon>
        <taxon>Pythium</taxon>
    </lineage>
</organism>
<comment type="caution">
    <text evidence="2">The sequence shown here is derived from an EMBL/GenBank/DDBJ whole genome shotgun (WGS) entry which is preliminary data.</text>
</comment>
<feature type="compositionally biased region" description="Low complexity" evidence="1">
    <location>
        <begin position="7"/>
        <end position="19"/>
    </location>
</feature>
<protein>
    <submittedName>
        <fullName evidence="2">Uncharacterized protein</fullName>
    </submittedName>
</protein>
<dbReference type="OrthoDB" id="100847at2759"/>
<reference evidence="2" key="1">
    <citation type="submission" date="2019-03" db="EMBL/GenBank/DDBJ databases">
        <title>Long read genome sequence of the mycoparasitic Pythium oligandrum ATCC 38472 isolated from sugarbeet rhizosphere.</title>
        <authorList>
            <person name="Gaulin E."/>
        </authorList>
    </citation>
    <scope>NUCLEOTIDE SEQUENCE</scope>
    <source>
        <strain evidence="2">ATCC 38472_TT</strain>
    </source>
</reference>
<gene>
    <name evidence="2" type="ORF">Poli38472_012200</name>
</gene>
<feature type="region of interest" description="Disordered" evidence="1">
    <location>
        <begin position="1"/>
        <end position="28"/>
    </location>
</feature>
<dbReference type="EMBL" id="SPLM01000006">
    <property type="protein sequence ID" value="TMW67084.1"/>
    <property type="molecule type" value="Genomic_DNA"/>
</dbReference>
<evidence type="ECO:0000256" key="1">
    <source>
        <dbReference type="SAM" id="MobiDB-lite"/>
    </source>
</evidence>
<evidence type="ECO:0000313" key="2">
    <source>
        <dbReference type="EMBL" id="TMW67084.1"/>
    </source>
</evidence>
<keyword evidence="3" id="KW-1185">Reference proteome</keyword>